<accession>A0ABP8FNS0</accession>
<dbReference type="Gene3D" id="1.25.40.10">
    <property type="entry name" value="Tetratricopeptide repeat domain"/>
    <property type="match status" value="1"/>
</dbReference>
<dbReference type="SUPFAM" id="SSF48452">
    <property type="entry name" value="TPR-like"/>
    <property type="match status" value="1"/>
</dbReference>
<dbReference type="RefSeq" id="WP_345166296.1">
    <property type="nucleotide sequence ID" value="NZ_BAABGX010000002.1"/>
</dbReference>
<name>A0ABP8FNS0_9BACT</name>
<comment type="caution">
    <text evidence="1">The sequence shown here is derived from an EMBL/GenBank/DDBJ whole genome shotgun (WGS) entry which is preliminary data.</text>
</comment>
<sequence>MQRLDKQVERNLKGMELEKAQNLEQAISLYEENVKEKFDGSHPYERLSIIYKKLGKIEDEIRVLELAVSVYNKETARTVLYGNPKLGKFKDKLTKALERKNKTKL</sequence>
<dbReference type="InterPro" id="IPR011990">
    <property type="entry name" value="TPR-like_helical_dom_sf"/>
</dbReference>
<evidence type="ECO:0000313" key="2">
    <source>
        <dbReference type="Proteomes" id="UP001501844"/>
    </source>
</evidence>
<dbReference type="EMBL" id="BAABGX010000002">
    <property type="protein sequence ID" value="GAA4307729.1"/>
    <property type="molecule type" value="Genomic_DNA"/>
</dbReference>
<proteinExistence type="predicted"/>
<evidence type="ECO:0000313" key="1">
    <source>
        <dbReference type="EMBL" id="GAA4307729.1"/>
    </source>
</evidence>
<protein>
    <recommendedName>
        <fullName evidence="3">Tetratricopeptide repeat-containing protein</fullName>
    </recommendedName>
</protein>
<organism evidence="1 2">
    <name type="scientific">Nibribacter koreensis</name>
    <dbReference type="NCBI Taxonomy" id="1084519"/>
    <lineage>
        <taxon>Bacteria</taxon>
        <taxon>Pseudomonadati</taxon>
        <taxon>Bacteroidota</taxon>
        <taxon>Cytophagia</taxon>
        <taxon>Cytophagales</taxon>
        <taxon>Hymenobacteraceae</taxon>
        <taxon>Nibribacter</taxon>
    </lineage>
</organism>
<keyword evidence="2" id="KW-1185">Reference proteome</keyword>
<evidence type="ECO:0008006" key="3">
    <source>
        <dbReference type="Google" id="ProtNLM"/>
    </source>
</evidence>
<dbReference type="Proteomes" id="UP001501844">
    <property type="component" value="Unassembled WGS sequence"/>
</dbReference>
<reference evidence="2" key="1">
    <citation type="journal article" date="2019" name="Int. J. Syst. Evol. Microbiol.">
        <title>The Global Catalogue of Microorganisms (GCM) 10K type strain sequencing project: providing services to taxonomists for standard genome sequencing and annotation.</title>
        <authorList>
            <consortium name="The Broad Institute Genomics Platform"/>
            <consortium name="The Broad Institute Genome Sequencing Center for Infectious Disease"/>
            <person name="Wu L."/>
            <person name="Ma J."/>
        </authorList>
    </citation>
    <scope>NUCLEOTIDE SEQUENCE [LARGE SCALE GENOMIC DNA]</scope>
    <source>
        <strain evidence="2">JCM 17917</strain>
    </source>
</reference>
<gene>
    <name evidence="1" type="ORF">GCM10023183_23780</name>
</gene>